<comment type="subcellular location">
    <subcellularLocation>
        <location evidence="1">Endomembrane system</location>
        <topology evidence="1">Multi-pass membrane protein</topology>
    </subcellularLocation>
</comment>
<dbReference type="GO" id="GO:0012505">
    <property type="term" value="C:endomembrane system"/>
    <property type="evidence" value="ECO:0007669"/>
    <property type="project" value="UniProtKB-SubCell"/>
</dbReference>
<feature type="transmembrane region" description="Helical" evidence="5">
    <location>
        <begin position="201"/>
        <end position="226"/>
    </location>
</feature>
<dbReference type="EMBL" id="QGMY01000008">
    <property type="protein sequence ID" value="PWR71730.1"/>
    <property type="molecule type" value="Genomic_DNA"/>
</dbReference>
<organism evidence="7 8">
    <name type="scientific">Methanospirillum lacunae</name>
    <dbReference type="NCBI Taxonomy" id="668570"/>
    <lineage>
        <taxon>Archaea</taxon>
        <taxon>Methanobacteriati</taxon>
        <taxon>Methanobacteriota</taxon>
        <taxon>Stenosarchaea group</taxon>
        <taxon>Methanomicrobia</taxon>
        <taxon>Methanomicrobiales</taxon>
        <taxon>Methanospirillaceae</taxon>
        <taxon>Methanospirillum</taxon>
    </lineage>
</organism>
<dbReference type="OrthoDB" id="15212at2157"/>
<dbReference type="PRINTS" id="PR01000">
    <property type="entry name" value="SREBPS2PTASE"/>
</dbReference>
<dbReference type="Pfam" id="PF02163">
    <property type="entry name" value="Peptidase_M50"/>
    <property type="match status" value="1"/>
</dbReference>
<dbReference type="GeneID" id="97550248"/>
<dbReference type="SUPFAM" id="SSF50156">
    <property type="entry name" value="PDZ domain-like"/>
    <property type="match status" value="1"/>
</dbReference>
<dbReference type="AlphaFoldDB" id="A0A2V2MZH9"/>
<reference evidence="7 8" key="1">
    <citation type="submission" date="2018-05" db="EMBL/GenBank/DDBJ databases">
        <title>Draft genome of Methanospirillum lacunae Ki8-1.</title>
        <authorList>
            <person name="Dueholm M.S."/>
            <person name="Nielsen P.H."/>
            <person name="Bakmann L.F."/>
            <person name="Otzen D.E."/>
        </authorList>
    </citation>
    <scope>NUCLEOTIDE SEQUENCE [LARGE SCALE GENOMIC DNA]</scope>
    <source>
        <strain evidence="7 8">Ki8-1</strain>
    </source>
</reference>
<comment type="caution">
    <text evidence="7">The sequence shown here is derived from an EMBL/GenBank/DDBJ whole genome shotgun (WGS) entry which is preliminary data.</text>
</comment>
<dbReference type="GO" id="GO:0016020">
    <property type="term" value="C:membrane"/>
    <property type="evidence" value="ECO:0007669"/>
    <property type="project" value="InterPro"/>
</dbReference>
<dbReference type="RefSeq" id="WP_109969213.1">
    <property type="nucleotide sequence ID" value="NZ_CP176093.1"/>
</dbReference>
<evidence type="ECO:0000256" key="2">
    <source>
        <dbReference type="ARBA" id="ARBA00022692"/>
    </source>
</evidence>
<proteinExistence type="predicted"/>
<feature type="domain" description="Peptidase M50" evidence="6">
    <location>
        <begin position="141"/>
        <end position="437"/>
    </location>
</feature>
<keyword evidence="4 5" id="KW-0472">Membrane</keyword>
<evidence type="ECO:0000256" key="4">
    <source>
        <dbReference type="ARBA" id="ARBA00023136"/>
    </source>
</evidence>
<sequence length="450" mass="49955">MDWYLVALVVIVIYLALVAIIKTYLPSPRTDTTSGEEPEPSGEKSALASHITFYGPILALKTESVTFFDWFKKYSRGLRIYGTIGVFMVIIVSILMVAMILLSVHLTVALKPEPTAINKPQNLFLIPGLNEFVPSTFAVWFAFILTLVIHEFGHAILCRVEKIKVKAMGVLFFVIPIGAFVEPDEEEVNKSESWPKMRMYGAGIMNNMVIGVLCFVLMIGMIGWAVPSTEPIVVGFYKDYPAASAGIPVPSVIKTINDSPVHNTAEVASLLNETIPGTHIMVGFEKNGTISEHELNLSTWPADLGVRESGFMGVYYYNGQGVIQTTQRFLSPTGFLMLLSLPFIPGYEGQQLRILGFDVEDTSYYTEPFPLYWQIIHLLFWSGFINLAAGLFNALPMLPLDGGLIFKEATERLLARRGLSRYGSQIVGTVSSLILILMVAMLTLPYLFHM</sequence>
<evidence type="ECO:0000256" key="5">
    <source>
        <dbReference type="SAM" id="Phobius"/>
    </source>
</evidence>
<dbReference type="PANTHER" id="PTHR13325">
    <property type="entry name" value="PROTEASE M50 MEMBRANE-BOUND TRANSCRIPTION FACTOR SITE 2 PROTEASE"/>
    <property type="match status" value="1"/>
</dbReference>
<feature type="transmembrane region" description="Helical" evidence="5">
    <location>
        <begin position="426"/>
        <end position="448"/>
    </location>
</feature>
<feature type="transmembrane region" description="Helical" evidence="5">
    <location>
        <begin position="371"/>
        <end position="395"/>
    </location>
</feature>
<evidence type="ECO:0000313" key="8">
    <source>
        <dbReference type="Proteomes" id="UP000245657"/>
    </source>
</evidence>
<dbReference type="CDD" id="cd05709">
    <property type="entry name" value="S2P-M50"/>
    <property type="match status" value="1"/>
</dbReference>
<feature type="transmembrane region" description="Helical" evidence="5">
    <location>
        <begin position="132"/>
        <end position="153"/>
    </location>
</feature>
<feature type="transmembrane region" description="Helical" evidence="5">
    <location>
        <begin position="80"/>
        <end position="104"/>
    </location>
</feature>
<accession>A0A2V2MZH9</accession>
<keyword evidence="2 5" id="KW-0812">Transmembrane</keyword>
<evidence type="ECO:0000256" key="1">
    <source>
        <dbReference type="ARBA" id="ARBA00004127"/>
    </source>
</evidence>
<name>A0A2V2MZH9_9EURY</name>
<evidence type="ECO:0000256" key="3">
    <source>
        <dbReference type="ARBA" id="ARBA00022989"/>
    </source>
</evidence>
<dbReference type="PANTHER" id="PTHR13325:SF3">
    <property type="entry name" value="MEMBRANE-BOUND TRANSCRIPTION FACTOR SITE-2 PROTEASE"/>
    <property type="match status" value="1"/>
</dbReference>
<keyword evidence="8" id="KW-1185">Reference proteome</keyword>
<keyword evidence="3 5" id="KW-1133">Transmembrane helix</keyword>
<dbReference type="Proteomes" id="UP000245657">
    <property type="component" value="Unassembled WGS sequence"/>
</dbReference>
<dbReference type="GO" id="GO:0004222">
    <property type="term" value="F:metalloendopeptidase activity"/>
    <property type="evidence" value="ECO:0007669"/>
    <property type="project" value="InterPro"/>
</dbReference>
<dbReference type="InterPro" id="IPR036034">
    <property type="entry name" value="PDZ_sf"/>
</dbReference>
<dbReference type="InterPro" id="IPR008915">
    <property type="entry name" value="Peptidase_M50"/>
</dbReference>
<dbReference type="InterPro" id="IPR001193">
    <property type="entry name" value="MBTPS2"/>
</dbReference>
<dbReference type="GO" id="GO:0005737">
    <property type="term" value="C:cytoplasm"/>
    <property type="evidence" value="ECO:0007669"/>
    <property type="project" value="TreeGrafter"/>
</dbReference>
<dbReference type="CDD" id="cd06159">
    <property type="entry name" value="S2P-M50_PDZ_Arch"/>
    <property type="match status" value="1"/>
</dbReference>
<feature type="transmembrane region" description="Helical" evidence="5">
    <location>
        <begin position="6"/>
        <end position="25"/>
    </location>
</feature>
<dbReference type="Gene3D" id="2.30.42.10">
    <property type="match status" value="1"/>
</dbReference>
<gene>
    <name evidence="7" type="ORF">DK846_12125</name>
</gene>
<protein>
    <submittedName>
        <fullName evidence="7">Peptidase M50</fullName>
    </submittedName>
</protein>
<dbReference type="GO" id="GO:0031293">
    <property type="term" value="P:membrane protein intracellular domain proteolysis"/>
    <property type="evidence" value="ECO:0007669"/>
    <property type="project" value="TreeGrafter"/>
</dbReference>
<evidence type="ECO:0000313" key="7">
    <source>
        <dbReference type="EMBL" id="PWR71730.1"/>
    </source>
</evidence>
<evidence type="ECO:0000259" key="6">
    <source>
        <dbReference type="Pfam" id="PF02163"/>
    </source>
</evidence>